<comment type="similarity">
    <text evidence="6">Belongs to the LptE lipoprotein family.</text>
</comment>
<dbReference type="PANTHER" id="PTHR38098:SF1">
    <property type="entry name" value="LPS-ASSEMBLY LIPOPROTEIN LPTE"/>
    <property type="match status" value="1"/>
</dbReference>
<gene>
    <name evidence="6" type="primary">lptE</name>
    <name evidence="7" type="ORF">H9L16_00390</name>
</gene>
<dbReference type="AlphaFoldDB" id="A0A7G9SQM7"/>
<keyword evidence="8" id="KW-1185">Reference proteome</keyword>
<dbReference type="HAMAP" id="MF_01186">
    <property type="entry name" value="LPS_assembly_LptE"/>
    <property type="match status" value="1"/>
</dbReference>
<keyword evidence="1 6" id="KW-0732">Signal</keyword>
<accession>A0A7G9SQM7</accession>
<dbReference type="EMBL" id="CP060719">
    <property type="protein sequence ID" value="QNN70152.1"/>
    <property type="molecule type" value="Genomic_DNA"/>
</dbReference>
<dbReference type="Gene3D" id="3.30.160.150">
    <property type="entry name" value="Lipoprotein like domain"/>
    <property type="match status" value="1"/>
</dbReference>
<comment type="subunit">
    <text evidence="6">Component of the lipopolysaccharide transport and assembly complex. Interacts with LptD.</text>
</comment>
<dbReference type="Pfam" id="PF04390">
    <property type="entry name" value="LptE"/>
    <property type="match status" value="1"/>
</dbReference>
<organism evidence="7 8">
    <name type="scientific">Thermomonas carbonis</name>
    <dbReference type="NCBI Taxonomy" id="1463158"/>
    <lineage>
        <taxon>Bacteria</taxon>
        <taxon>Pseudomonadati</taxon>
        <taxon>Pseudomonadota</taxon>
        <taxon>Gammaproteobacteria</taxon>
        <taxon>Lysobacterales</taxon>
        <taxon>Lysobacteraceae</taxon>
        <taxon>Thermomonas</taxon>
    </lineage>
</organism>
<comment type="function">
    <text evidence="6">Together with LptD, is involved in the assembly of lipopolysaccharide (LPS) at the surface of the outer membrane. Required for the proper assembly of LptD. Binds LPS and may serve as the LPS recognition site at the outer membrane.</text>
</comment>
<name>A0A7G9SQM7_9GAMM</name>
<evidence type="ECO:0000256" key="6">
    <source>
        <dbReference type="HAMAP-Rule" id="MF_01186"/>
    </source>
</evidence>
<evidence type="ECO:0000256" key="3">
    <source>
        <dbReference type="ARBA" id="ARBA00023139"/>
    </source>
</evidence>
<protein>
    <recommendedName>
        <fullName evidence="6">LPS-assembly lipoprotein LptE</fullName>
    </recommendedName>
</protein>
<evidence type="ECO:0000256" key="2">
    <source>
        <dbReference type="ARBA" id="ARBA00023136"/>
    </source>
</evidence>
<keyword evidence="5 6" id="KW-0449">Lipoprotein</keyword>
<evidence type="ECO:0000256" key="4">
    <source>
        <dbReference type="ARBA" id="ARBA00023237"/>
    </source>
</evidence>
<comment type="subcellular location">
    <subcellularLocation>
        <location evidence="6">Cell outer membrane</location>
        <topology evidence="6">Lipid-anchor</topology>
    </subcellularLocation>
</comment>
<keyword evidence="2 6" id="KW-0472">Membrane</keyword>
<dbReference type="InterPro" id="IPR007485">
    <property type="entry name" value="LPS_assembly_LptE"/>
</dbReference>
<keyword evidence="3 6" id="KW-0564">Palmitate</keyword>
<dbReference type="GO" id="GO:0043165">
    <property type="term" value="P:Gram-negative-bacterium-type cell outer membrane assembly"/>
    <property type="evidence" value="ECO:0007669"/>
    <property type="project" value="UniProtKB-UniRule"/>
</dbReference>
<dbReference type="RefSeq" id="WP_187552669.1">
    <property type="nucleotide sequence ID" value="NZ_BMZL01000001.1"/>
</dbReference>
<reference evidence="7 8" key="1">
    <citation type="submission" date="2020-08" db="EMBL/GenBank/DDBJ databases">
        <title>Genome sequence of Thermomonas carbonis KCTC 42013T.</title>
        <authorList>
            <person name="Hyun D.-W."/>
            <person name="Bae J.-W."/>
        </authorList>
    </citation>
    <scope>NUCLEOTIDE SEQUENCE [LARGE SCALE GENOMIC DNA]</scope>
    <source>
        <strain evidence="7 8">KCTC 42013</strain>
    </source>
</reference>
<dbReference type="GO" id="GO:0015920">
    <property type="term" value="P:lipopolysaccharide transport"/>
    <property type="evidence" value="ECO:0007669"/>
    <property type="project" value="TreeGrafter"/>
</dbReference>
<evidence type="ECO:0000256" key="1">
    <source>
        <dbReference type="ARBA" id="ARBA00022729"/>
    </source>
</evidence>
<dbReference type="GO" id="GO:0001530">
    <property type="term" value="F:lipopolysaccharide binding"/>
    <property type="evidence" value="ECO:0007669"/>
    <property type="project" value="TreeGrafter"/>
</dbReference>
<sequence length="170" mass="18078">MTRRLAVLALAATLLTGCGFHLRNALNLPEDLGPVRVLASDPYSPLGELLADGLKRAGAEAAAADATADVATLQVISEQWADTPISHDQFGRAQEFSLRYAVIFSMRRADGSAAVPQQAVELARDYLAPAVDSIGKASERELLVRELRRDMAAAILRRVDAASKPAAAAQ</sequence>
<evidence type="ECO:0000313" key="8">
    <source>
        <dbReference type="Proteomes" id="UP000515804"/>
    </source>
</evidence>
<dbReference type="GO" id="GO:0009279">
    <property type="term" value="C:cell outer membrane"/>
    <property type="evidence" value="ECO:0007669"/>
    <property type="project" value="UniProtKB-SubCell"/>
</dbReference>
<dbReference type="GO" id="GO:1990351">
    <property type="term" value="C:transporter complex"/>
    <property type="evidence" value="ECO:0007669"/>
    <property type="project" value="TreeGrafter"/>
</dbReference>
<dbReference type="Proteomes" id="UP000515804">
    <property type="component" value="Chromosome"/>
</dbReference>
<keyword evidence="4 6" id="KW-0998">Cell outer membrane</keyword>
<dbReference type="PROSITE" id="PS51257">
    <property type="entry name" value="PROKAR_LIPOPROTEIN"/>
    <property type="match status" value="1"/>
</dbReference>
<dbReference type="PANTHER" id="PTHR38098">
    <property type="entry name" value="LPS-ASSEMBLY LIPOPROTEIN LPTE"/>
    <property type="match status" value="1"/>
</dbReference>
<evidence type="ECO:0000313" key="7">
    <source>
        <dbReference type="EMBL" id="QNN70152.1"/>
    </source>
</evidence>
<evidence type="ECO:0000256" key="5">
    <source>
        <dbReference type="ARBA" id="ARBA00023288"/>
    </source>
</evidence>
<proteinExistence type="inferred from homology"/>
<dbReference type="KEGG" id="tcn:H9L16_00390"/>